<sequence>MFGARGGAHQALETGHTLRQAVSLNASAAATAKLSASAAAAQAELLATADDLYRRMDADSEDGMGLADDDEYWAALPAHIHNFVRTTCSQSATTASDESAIKAQAMYAIAQQMVQSGLKAGTFMDGASLLGKHWAVVL</sequence>
<dbReference type="HOGENOM" id="CLU_1856310_0_0_1"/>
<dbReference type="RefSeq" id="XP_007389517.1">
    <property type="nucleotide sequence ID" value="XM_007389455.1"/>
</dbReference>
<accession>R7S0A3</accession>
<dbReference type="Proteomes" id="UP000054196">
    <property type="component" value="Unassembled WGS sequence"/>
</dbReference>
<dbReference type="KEGG" id="psq:PUNSTDRAFT_139725"/>
<proteinExistence type="predicted"/>
<gene>
    <name evidence="1" type="ORF">PUNSTDRAFT_139725</name>
</gene>
<keyword evidence="2" id="KW-1185">Reference proteome</keyword>
<reference evidence="2" key="1">
    <citation type="journal article" date="2012" name="Science">
        <title>The Paleozoic origin of enzymatic lignin decomposition reconstructed from 31 fungal genomes.</title>
        <authorList>
            <person name="Floudas D."/>
            <person name="Binder M."/>
            <person name="Riley R."/>
            <person name="Barry K."/>
            <person name="Blanchette R.A."/>
            <person name="Henrissat B."/>
            <person name="Martinez A.T."/>
            <person name="Otillar R."/>
            <person name="Spatafora J.W."/>
            <person name="Yadav J.S."/>
            <person name="Aerts A."/>
            <person name="Benoit I."/>
            <person name="Boyd A."/>
            <person name="Carlson A."/>
            <person name="Copeland A."/>
            <person name="Coutinho P.M."/>
            <person name="de Vries R.P."/>
            <person name="Ferreira P."/>
            <person name="Findley K."/>
            <person name="Foster B."/>
            <person name="Gaskell J."/>
            <person name="Glotzer D."/>
            <person name="Gorecki P."/>
            <person name="Heitman J."/>
            <person name="Hesse C."/>
            <person name="Hori C."/>
            <person name="Igarashi K."/>
            <person name="Jurgens J.A."/>
            <person name="Kallen N."/>
            <person name="Kersten P."/>
            <person name="Kohler A."/>
            <person name="Kuees U."/>
            <person name="Kumar T.K.A."/>
            <person name="Kuo A."/>
            <person name="LaButti K."/>
            <person name="Larrondo L.F."/>
            <person name="Lindquist E."/>
            <person name="Ling A."/>
            <person name="Lombard V."/>
            <person name="Lucas S."/>
            <person name="Lundell T."/>
            <person name="Martin R."/>
            <person name="McLaughlin D.J."/>
            <person name="Morgenstern I."/>
            <person name="Morin E."/>
            <person name="Murat C."/>
            <person name="Nagy L.G."/>
            <person name="Nolan M."/>
            <person name="Ohm R.A."/>
            <person name="Patyshakuliyeva A."/>
            <person name="Rokas A."/>
            <person name="Ruiz-Duenas F.J."/>
            <person name="Sabat G."/>
            <person name="Salamov A."/>
            <person name="Samejima M."/>
            <person name="Schmutz J."/>
            <person name="Slot J.C."/>
            <person name="St John F."/>
            <person name="Stenlid J."/>
            <person name="Sun H."/>
            <person name="Sun S."/>
            <person name="Syed K."/>
            <person name="Tsang A."/>
            <person name="Wiebenga A."/>
            <person name="Young D."/>
            <person name="Pisabarro A."/>
            <person name="Eastwood D.C."/>
            <person name="Martin F."/>
            <person name="Cullen D."/>
            <person name="Grigoriev I.V."/>
            <person name="Hibbett D.S."/>
        </authorList>
    </citation>
    <scope>NUCLEOTIDE SEQUENCE [LARGE SCALE GENOMIC DNA]</scope>
    <source>
        <strain evidence="2">HHB-11173 SS5</strain>
    </source>
</reference>
<name>R7S0A3_PUNST</name>
<dbReference type="GeneID" id="18880431"/>
<evidence type="ECO:0000313" key="2">
    <source>
        <dbReference type="Proteomes" id="UP000054196"/>
    </source>
</evidence>
<protein>
    <submittedName>
        <fullName evidence="1">Uncharacterized protein</fullName>
    </submittedName>
</protein>
<evidence type="ECO:0000313" key="1">
    <source>
        <dbReference type="EMBL" id="EIN03254.1"/>
    </source>
</evidence>
<dbReference type="EMBL" id="JH687699">
    <property type="protein sequence ID" value="EIN03254.1"/>
    <property type="molecule type" value="Genomic_DNA"/>
</dbReference>
<organism evidence="1 2">
    <name type="scientific">Punctularia strigosozonata (strain HHB-11173)</name>
    <name type="common">White-rot fungus</name>
    <dbReference type="NCBI Taxonomy" id="741275"/>
    <lineage>
        <taxon>Eukaryota</taxon>
        <taxon>Fungi</taxon>
        <taxon>Dikarya</taxon>
        <taxon>Basidiomycota</taxon>
        <taxon>Agaricomycotina</taxon>
        <taxon>Agaricomycetes</taxon>
        <taxon>Corticiales</taxon>
        <taxon>Punctulariaceae</taxon>
        <taxon>Punctularia</taxon>
    </lineage>
</organism>
<dbReference type="OrthoDB" id="21629at2759"/>
<dbReference type="AlphaFoldDB" id="R7S0A3"/>